<proteinExistence type="predicted"/>
<evidence type="ECO:0000313" key="3">
    <source>
        <dbReference type="EMBL" id="VAW58599.1"/>
    </source>
</evidence>
<dbReference type="SUPFAM" id="SSF51998">
    <property type="entry name" value="PFL-like glycyl radical enzymes"/>
    <property type="match status" value="1"/>
</dbReference>
<dbReference type="EC" id="2.3.1.54" evidence="3"/>
<accession>A0A3B0XAV2</accession>
<feature type="non-terminal residue" evidence="3">
    <location>
        <position position="1"/>
    </location>
</feature>
<name>A0A3B0XAV2_9ZZZZ</name>
<dbReference type="AlphaFoldDB" id="A0A3B0XAV2"/>
<keyword evidence="1" id="KW-0556">Organic radical</keyword>
<gene>
    <name evidence="3" type="ORF">MNBD_GAMMA11-2100</name>
</gene>
<reference evidence="3" key="1">
    <citation type="submission" date="2018-06" db="EMBL/GenBank/DDBJ databases">
        <authorList>
            <person name="Zhirakovskaya E."/>
        </authorList>
    </citation>
    <scope>NUCLEOTIDE SEQUENCE</scope>
</reference>
<protein>
    <submittedName>
        <fullName evidence="3">Pyruvate formate-lyase</fullName>
        <ecNumber evidence="3">2.3.1.54</ecNumber>
    </submittedName>
</protein>
<keyword evidence="3" id="KW-0670">Pyruvate</keyword>
<evidence type="ECO:0000259" key="2">
    <source>
        <dbReference type="PROSITE" id="PS51149"/>
    </source>
</evidence>
<keyword evidence="3" id="KW-0808">Transferase</keyword>
<feature type="domain" description="Glycine radical" evidence="2">
    <location>
        <begin position="1"/>
        <end position="37"/>
    </location>
</feature>
<dbReference type="EMBL" id="UOFG01000041">
    <property type="protein sequence ID" value="VAW58599.1"/>
    <property type="molecule type" value="Genomic_DNA"/>
</dbReference>
<dbReference type="Gene3D" id="3.20.70.20">
    <property type="match status" value="1"/>
</dbReference>
<sequence length="47" mass="5275">APYKDLMIRVAGYSAYFVTLSPQMRQEIIDRANFGMASGIEQHAVNN</sequence>
<dbReference type="InterPro" id="IPR001150">
    <property type="entry name" value="Gly_radical"/>
</dbReference>
<dbReference type="PROSITE" id="PS51149">
    <property type="entry name" value="GLY_RADICAL_2"/>
    <property type="match status" value="1"/>
</dbReference>
<keyword evidence="3" id="KW-0456">Lyase</keyword>
<evidence type="ECO:0000256" key="1">
    <source>
        <dbReference type="ARBA" id="ARBA00022818"/>
    </source>
</evidence>
<organism evidence="3">
    <name type="scientific">hydrothermal vent metagenome</name>
    <dbReference type="NCBI Taxonomy" id="652676"/>
    <lineage>
        <taxon>unclassified sequences</taxon>
        <taxon>metagenomes</taxon>
        <taxon>ecological metagenomes</taxon>
    </lineage>
</organism>
<dbReference type="GO" id="GO:0008861">
    <property type="term" value="F:formate C-acetyltransferase activity"/>
    <property type="evidence" value="ECO:0007669"/>
    <property type="project" value="UniProtKB-EC"/>
</dbReference>
<dbReference type="GO" id="GO:0016829">
    <property type="term" value="F:lyase activity"/>
    <property type="evidence" value="ECO:0007669"/>
    <property type="project" value="UniProtKB-KW"/>
</dbReference>
<keyword evidence="3" id="KW-0012">Acyltransferase</keyword>